<keyword evidence="3" id="KW-1185">Reference proteome</keyword>
<dbReference type="EMBL" id="BORT01000016">
    <property type="protein sequence ID" value="GIO48733.1"/>
    <property type="molecule type" value="Genomic_DNA"/>
</dbReference>
<protein>
    <recommendedName>
        <fullName evidence="4">DUF4179 domain-containing protein</fullName>
    </recommendedName>
</protein>
<organism evidence="2 3">
    <name type="scientific">Paenibacillus azoreducens</name>
    <dbReference type="NCBI Taxonomy" id="116718"/>
    <lineage>
        <taxon>Bacteria</taxon>
        <taxon>Bacillati</taxon>
        <taxon>Bacillota</taxon>
        <taxon>Bacilli</taxon>
        <taxon>Bacillales</taxon>
        <taxon>Paenibacillaceae</taxon>
        <taxon>Paenibacillus</taxon>
    </lineage>
</organism>
<gene>
    <name evidence="2" type="ORF">J34TS1_34980</name>
</gene>
<keyword evidence="1" id="KW-0812">Transmembrane</keyword>
<dbReference type="Proteomes" id="UP000682811">
    <property type="component" value="Unassembled WGS sequence"/>
</dbReference>
<evidence type="ECO:0000313" key="2">
    <source>
        <dbReference type="EMBL" id="GIO48733.1"/>
    </source>
</evidence>
<proteinExistence type="predicted"/>
<dbReference type="RefSeq" id="WP_212979361.1">
    <property type="nucleotide sequence ID" value="NZ_AP025343.1"/>
</dbReference>
<keyword evidence="1" id="KW-1133">Transmembrane helix</keyword>
<evidence type="ECO:0000256" key="1">
    <source>
        <dbReference type="SAM" id="Phobius"/>
    </source>
</evidence>
<reference evidence="2 3" key="1">
    <citation type="submission" date="2021-03" db="EMBL/GenBank/DDBJ databases">
        <title>Antimicrobial resistance genes in bacteria isolated from Japanese honey, and their potential for conferring macrolide and lincosamide resistance in the American foulbrood pathogen Paenibacillus larvae.</title>
        <authorList>
            <person name="Okamoto M."/>
            <person name="Kumagai M."/>
            <person name="Kanamori H."/>
            <person name="Takamatsu D."/>
        </authorList>
    </citation>
    <scope>NUCLEOTIDE SEQUENCE [LARGE SCALE GENOMIC DNA]</scope>
    <source>
        <strain evidence="2 3">J34TS1</strain>
    </source>
</reference>
<name>A0A920CTR7_9BACL</name>
<keyword evidence="1" id="KW-0472">Membrane</keyword>
<sequence>MNDSEKWDLLLSKALAPEAEPDEKLNQNIINGLKERGRMKRVYRKRVSAGVLVVVFTLVMSFTAYAATQLFNSKQVVEHLGEKDLAQAFDSRDAIEINQTIDSAGYRFTLHGIVSGSGLKGFADTAQGFNPERTYAVVSIARQDGHPMPDTKDPKYGEEPFFVSPLIKGEKPWLVNIVTMHGGYSEFVLDGIMYRLIECDGVEMFADRGAYLAISSGSSFYSNDAFAFNEGTGKISPKAGYKGASIVFDLPLDKTKADHAKADAYLEKLLKELSTGTATAPAASNDESNLANEIEELKRKIPNGKVIPESIQKVSYDNKGNIIYDYDGWHIKILASELFKEGQTGYSDSVQFSGDGKTNKALQFFRDEKGVITGKITILD</sequence>
<comment type="caution">
    <text evidence="2">The sequence shown here is derived from an EMBL/GenBank/DDBJ whole genome shotgun (WGS) entry which is preliminary data.</text>
</comment>
<evidence type="ECO:0008006" key="4">
    <source>
        <dbReference type="Google" id="ProtNLM"/>
    </source>
</evidence>
<dbReference type="AlphaFoldDB" id="A0A920CTR7"/>
<feature type="transmembrane region" description="Helical" evidence="1">
    <location>
        <begin position="47"/>
        <end position="67"/>
    </location>
</feature>
<evidence type="ECO:0000313" key="3">
    <source>
        <dbReference type="Proteomes" id="UP000682811"/>
    </source>
</evidence>
<accession>A0A920CTR7</accession>